<organism evidence="3 4">
    <name type="scientific">Pleionea mediterranea</name>
    <dbReference type="NCBI Taxonomy" id="523701"/>
    <lineage>
        <taxon>Bacteria</taxon>
        <taxon>Pseudomonadati</taxon>
        <taxon>Pseudomonadota</taxon>
        <taxon>Gammaproteobacteria</taxon>
        <taxon>Oceanospirillales</taxon>
        <taxon>Pleioneaceae</taxon>
        <taxon>Pleionea</taxon>
    </lineage>
</organism>
<dbReference type="RefSeq" id="WP_109764807.1">
    <property type="nucleotide sequence ID" value="NZ_QGGU01000013.1"/>
</dbReference>
<keyword evidence="4" id="KW-1185">Reference proteome</keyword>
<dbReference type="AlphaFoldDB" id="A0A316FBW5"/>
<dbReference type="Gene3D" id="2.60.40.10">
    <property type="entry name" value="Immunoglobulins"/>
    <property type="match status" value="1"/>
</dbReference>
<dbReference type="SUPFAM" id="SSF50494">
    <property type="entry name" value="Trypsin-like serine proteases"/>
    <property type="match status" value="1"/>
</dbReference>
<comment type="caution">
    <text evidence="3">The sequence shown here is derived from an EMBL/GenBank/DDBJ whole genome shotgun (WGS) entry which is preliminary data.</text>
</comment>
<dbReference type="InterPro" id="IPR043504">
    <property type="entry name" value="Peptidase_S1_PA_chymotrypsin"/>
</dbReference>
<dbReference type="OrthoDB" id="5619888at2"/>
<dbReference type="Proteomes" id="UP000245790">
    <property type="component" value="Unassembled WGS sequence"/>
</dbReference>
<dbReference type="EMBL" id="QGGU01000013">
    <property type="protein sequence ID" value="PWK46371.1"/>
    <property type="molecule type" value="Genomic_DNA"/>
</dbReference>
<feature type="chain" id="PRO_5016288421" evidence="2">
    <location>
        <begin position="26"/>
        <end position="741"/>
    </location>
</feature>
<evidence type="ECO:0000313" key="4">
    <source>
        <dbReference type="Proteomes" id="UP000245790"/>
    </source>
</evidence>
<dbReference type="InterPro" id="IPR035986">
    <property type="entry name" value="PKD_dom_sf"/>
</dbReference>
<evidence type="ECO:0000256" key="2">
    <source>
        <dbReference type="SAM" id="SignalP"/>
    </source>
</evidence>
<dbReference type="SUPFAM" id="SSF49299">
    <property type="entry name" value="PKD domain"/>
    <property type="match status" value="1"/>
</dbReference>
<evidence type="ECO:0000256" key="1">
    <source>
        <dbReference type="SAM" id="MobiDB-lite"/>
    </source>
</evidence>
<keyword evidence="2" id="KW-0732">Signal</keyword>
<proteinExistence type="predicted"/>
<dbReference type="Pfam" id="PF13365">
    <property type="entry name" value="Trypsin_2"/>
    <property type="match status" value="1"/>
</dbReference>
<feature type="signal peptide" evidence="2">
    <location>
        <begin position="1"/>
        <end position="25"/>
    </location>
</feature>
<accession>A0A316FBW5</accession>
<dbReference type="InterPro" id="IPR013783">
    <property type="entry name" value="Ig-like_fold"/>
</dbReference>
<name>A0A316FBW5_9GAMM</name>
<dbReference type="InterPro" id="IPR009003">
    <property type="entry name" value="Peptidase_S1_PA"/>
</dbReference>
<feature type="compositionally biased region" description="Gly residues" evidence="1">
    <location>
        <begin position="689"/>
        <end position="700"/>
    </location>
</feature>
<protein>
    <submittedName>
        <fullName evidence="3">Trypsin-like peptidase</fullName>
    </submittedName>
</protein>
<dbReference type="PANTHER" id="PTHR36234:SF5">
    <property type="entry name" value="LYSYL ENDOPEPTIDASE"/>
    <property type="match status" value="1"/>
</dbReference>
<reference evidence="3 4" key="1">
    <citation type="submission" date="2018-05" db="EMBL/GenBank/DDBJ databases">
        <title>Genomic Encyclopedia of Type Strains, Phase IV (KMG-IV): sequencing the most valuable type-strain genomes for metagenomic binning, comparative biology and taxonomic classification.</title>
        <authorList>
            <person name="Goeker M."/>
        </authorList>
    </citation>
    <scope>NUCLEOTIDE SEQUENCE [LARGE SCALE GENOMIC DNA]</scope>
    <source>
        <strain evidence="3 4">DSM 25350</strain>
    </source>
</reference>
<evidence type="ECO:0000313" key="3">
    <source>
        <dbReference type="EMBL" id="PWK46371.1"/>
    </source>
</evidence>
<dbReference type="Gene3D" id="2.40.10.10">
    <property type="entry name" value="Trypsin-like serine proteases"/>
    <property type="match status" value="2"/>
</dbReference>
<sequence length="741" mass="80268">MRKHLTYCFLIISLLSLSWSSSTHAERIVTMDALPTEQKPVSVRYKSLVNDAPVYRLPKLNINALNKAASAKKPGTGPFEFAKPVAFKSSIVDKGVWSEVGDTAVWQLTLQSINAKSLNVGFDNVFLPQGAVIYLSSGDMKQVVRFDDSYNKEHGQIWTPVFNHQKLNIEVNVPRSLKQHTRFNIKSVNQGFRDFNANADLKSGDCNINVVCPQGDNWRDEIRSVARFVINGSGLCTGTLINSAVNSSRPYFITADHCGITQGTAPSLVFYWNFEASQCDMNTNEADGQLEEFQSGSSFRAAWGGSDFALVELDEKPDNSFQTHWAGWDISESAPNSAVAIHHPSGHEKRISFENDSLTITQYGSSASNANGTHLRVGAWDEGTTEPGSSGSAIWNADKRMVGTLTGGGASCDAPDEADWYGRMAVHWLGNNTAATQLKVWLDPNDTGVTSVDGFDGCNAPTAQVTLDAATLELGGTLNASVTASGGSDSNYNFSWDFNNDGVEDAAGENASFVYDYFYQGNVTAVVSDSTNCAVSVSSSIVVTNSGDEVFTANGEIPEGWESSASSNAPWQINSDETYEGSVSLKSGTINDEQTSAIQTTYDFDQSSGNFISFAVKTSSEQGFDFFKFYIDNQEMLSVSGNSDWQTYRFDLEPGIHELRWSYEKDESVSEGSDTAWIDAVTGITLEAGSGGGNDGGDNGGNDDSGDGDRLNDSGGGTIYWVLLLLISSLFIKQLYRQKGV</sequence>
<gene>
    <name evidence="3" type="ORF">C8D97_11356</name>
</gene>
<dbReference type="PANTHER" id="PTHR36234">
    <property type="entry name" value="LYSYL ENDOPEPTIDASE"/>
    <property type="match status" value="1"/>
</dbReference>
<feature type="region of interest" description="Disordered" evidence="1">
    <location>
        <begin position="688"/>
        <end position="710"/>
    </location>
</feature>